<sequence>MVLGVLHHSMAPEAFDGVATHSGDVWSFGCLLWQV</sequence>
<dbReference type="GO" id="GO:0016301">
    <property type="term" value="F:kinase activity"/>
    <property type="evidence" value="ECO:0007669"/>
    <property type="project" value="UniProtKB-KW"/>
</dbReference>
<organism evidence="1 2">
    <name type="scientific">Haematococcus lacustris</name>
    <name type="common">Green alga</name>
    <name type="synonym">Haematococcus pluvialis</name>
    <dbReference type="NCBI Taxonomy" id="44745"/>
    <lineage>
        <taxon>Eukaryota</taxon>
        <taxon>Viridiplantae</taxon>
        <taxon>Chlorophyta</taxon>
        <taxon>core chlorophytes</taxon>
        <taxon>Chlorophyceae</taxon>
        <taxon>CS clade</taxon>
        <taxon>Chlamydomonadales</taxon>
        <taxon>Haematococcaceae</taxon>
        <taxon>Haematococcus</taxon>
    </lineage>
</organism>
<comment type="caution">
    <text evidence="1">The sequence shown here is derived from an EMBL/GenBank/DDBJ whole genome shotgun (WGS) entry which is preliminary data.</text>
</comment>
<accession>A0A699ZRP2</accession>
<dbReference type="AlphaFoldDB" id="A0A699ZRP2"/>
<keyword evidence="1" id="KW-0675">Receptor</keyword>
<feature type="non-terminal residue" evidence="1">
    <location>
        <position position="35"/>
    </location>
</feature>
<keyword evidence="2" id="KW-1185">Reference proteome</keyword>
<reference evidence="1 2" key="1">
    <citation type="submission" date="2020-02" db="EMBL/GenBank/DDBJ databases">
        <title>Draft genome sequence of Haematococcus lacustris strain NIES-144.</title>
        <authorList>
            <person name="Morimoto D."/>
            <person name="Nakagawa S."/>
            <person name="Yoshida T."/>
            <person name="Sawayama S."/>
        </authorList>
    </citation>
    <scope>NUCLEOTIDE SEQUENCE [LARGE SCALE GENOMIC DNA]</scope>
    <source>
        <strain evidence="1 2">NIES-144</strain>
    </source>
</reference>
<proteinExistence type="predicted"/>
<gene>
    <name evidence="1" type="ORF">HaLaN_21503</name>
</gene>
<dbReference type="EMBL" id="BLLF01002371">
    <property type="protein sequence ID" value="GFH23820.1"/>
    <property type="molecule type" value="Genomic_DNA"/>
</dbReference>
<dbReference type="Proteomes" id="UP000485058">
    <property type="component" value="Unassembled WGS sequence"/>
</dbReference>
<dbReference type="SUPFAM" id="SSF56112">
    <property type="entry name" value="Protein kinase-like (PK-like)"/>
    <property type="match status" value="1"/>
</dbReference>
<keyword evidence="1" id="KW-0808">Transferase</keyword>
<feature type="non-terminal residue" evidence="1">
    <location>
        <position position="1"/>
    </location>
</feature>
<evidence type="ECO:0000313" key="1">
    <source>
        <dbReference type="EMBL" id="GFH23820.1"/>
    </source>
</evidence>
<name>A0A699ZRP2_HAELA</name>
<keyword evidence="1" id="KW-0418">Kinase</keyword>
<protein>
    <submittedName>
        <fullName evidence="1">Tyrosine kinase receptor CEK2</fullName>
    </submittedName>
</protein>
<dbReference type="Gene3D" id="1.10.510.10">
    <property type="entry name" value="Transferase(Phosphotransferase) domain 1"/>
    <property type="match status" value="1"/>
</dbReference>
<evidence type="ECO:0000313" key="2">
    <source>
        <dbReference type="Proteomes" id="UP000485058"/>
    </source>
</evidence>
<dbReference type="InterPro" id="IPR011009">
    <property type="entry name" value="Kinase-like_dom_sf"/>
</dbReference>